<evidence type="ECO:0000313" key="2">
    <source>
        <dbReference type="Proteomes" id="UP001341840"/>
    </source>
</evidence>
<sequence length="123" mass="13352">MELQIRSKMRVEGLERFSKSSGICSKGRSEVPGSDVMRFRFSGISGETNSNLLGTTAVAALPSSPMRRSAFEAVAAGQCRCYHALVQQLRILGFYLLSSLQHCRILPSAVPTAKPSVDDFIDG</sequence>
<evidence type="ECO:0000313" key="1">
    <source>
        <dbReference type="EMBL" id="MED6201648.1"/>
    </source>
</evidence>
<keyword evidence="2" id="KW-1185">Reference proteome</keyword>
<proteinExistence type="predicted"/>
<comment type="caution">
    <text evidence="1">The sequence shown here is derived from an EMBL/GenBank/DDBJ whole genome shotgun (WGS) entry which is preliminary data.</text>
</comment>
<reference evidence="1 2" key="1">
    <citation type="journal article" date="2023" name="Plants (Basel)">
        <title>Bridging the Gap: Combining Genomics and Transcriptomics Approaches to Understand Stylosanthes scabra, an Orphan Legume from the Brazilian Caatinga.</title>
        <authorList>
            <person name="Ferreira-Neto J.R.C."/>
            <person name="da Silva M.D."/>
            <person name="Binneck E."/>
            <person name="de Melo N.F."/>
            <person name="da Silva R.H."/>
            <person name="de Melo A.L.T.M."/>
            <person name="Pandolfi V."/>
            <person name="Bustamante F.O."/>
            <person name="Brasileiro-Vidal A.C."/>
            <person name="Benko-Iseppon A.M."/>
        </authorList>
    </citation>
    <scope>NUCLEOTIDE SEQUENCE [LARGE SCALE GENOMIC DNA]</scope>
    <source>
        <tissue evidence="1">Leaves</tissue>
    </source>
</reference>
<accession>A0ABU6XYP2</accession>
<protein>
    <submittedName>
        <fullName evidence="1">Uncharacterized protein</fullName>
    </submittedName>
</protein>
<name>A0ABU6XYP2_9FABA</name>
<dbReference type="Proteomes" id="UP001341840">
    <property type="component" value="Unassembled WGS sequence"/>
</dbReference>
<gene>
    <name evidence="1" type="ORF">PIB30_097092</name>
</gene>
<dbReference type="EMBL" id="JASCZI010213806">
    <property type="protein sequence ID" value="MED6201648.1"/>
    <property type="molecule type" value="Genomic_DNA"/>
</dbReference>
<organism evidence="1 2">
    <name type="scientific">Stylosanthes scabra</name>
    <dbReference type="NCBI Taxonomy" id="79078"/>
    <lineage>
        <taxon>Eukaryota</taxon>
        <taxon>Viridiplantae</taxon>
        <taxon>Streptophyta</taxon>
        <taxon>Embryophyta</taxon>
        <taxon>Tracheophyta</taxon>
        <taxon>Spermatophyta</taxon>
        <taxon>Magnoliopsida</taxon>
        <taxon>eudicotyledons</taxon>
        <taxon>Gunneridae</taxon>
        <taxon>Pentapetalae</taxon>
        <taxon>rosids</taxon>
        <taxon>fabids</taxon>
        <taxon>Fabales</taxon>
        <taxon>Fabaceae</taxon>
        <taxon>Papilionoideae</taxon>
        <taxon>50 kb inversion clade</taxon>
        <taxon>dalbergioids sensu lato</taxon>
        <taxon>Dalbergieae</taxon>
        <taxon>Pterocarpus clade</taxon>
        <taxon>Stylosanthes</taxon>
    </lineage>
</organism>